<dbReference type="Proteomes" id="UP000662259">
    <property type="component" value="Unassembled WGS sequence"/>
</dbReference>
<protein>
    <submittedName>
        <fullName evidence="1">Uncharacterized protein</fullName>
    </submittedName>
</protein>
<dbReference type="EMBL" id="WIEZ01000001">
    <property type="protein sequence ID" value="NKM44094.1"/>
    <property type="molecule type" value="Genomic_DNA"/>
</dbReference>
<sequence length="206" mass="23046">MPRFFTTIIFLATLWAVSAEKSSAAMWLIRGPANTSMAADPACKGRDIERSAPDDHHLWIDCWIGEKHVTLLISSVAPFVAKDFTFKNAVPMFEKITAGTEWSAFKDKVKFIGGTSFAGFEPFAQMRLIGRLCDVGEQCPNPRERIVALKMLGTSRVTVSLIVMGDVEQKDYIVHGKRVATYRYFPDPIATMVDTFNFATIQNPPY</sequence>
<comment type="caution">
    <text evidence="1">The sequence shown here is derived from an EMBL/GenBank/DDBJ whole genome shotgun (WGS) entry which is preliminary data.</text>
</comment>
<name>A0A8I2GRJ3_RHILV</name>
<evidence type="ECO:0000313" key="2">
    <source>
        <dbReference type="Proteomes" id="UP000662259"/>
    </source>
</evidence>
<dbReference type="RefSeq" id="WP_094087751.1">
    <property type="nucleotide sequence ID" value="NZ_CP022565.1"/>
</dbReference>
<reference evidence="1" key="1">
    <citation type="submission" date="2019-10" db="EMBL/GenBank/DDBJ databases">
        <title>Rhizobium leguminosarum symbiovar viciae collection.</title>
        <authorList>
            <person name="Boivin S."/>
            <person name="Lepetit M."/>
        </authorList>
    </citation>
    <scope>NUCLEOTIDE SEQUENCE</scope>
    <source>
        <strain evidence="1">L143</strain>
    </source>
</reference>
<organism evidence="1 2">
    <name type="scientific">Rhizobium leguminosarum bv. viciae</name>
    <dbReference type="NCBI Taxonomy" id="387"/>
    <lineage>
        <taxon>Bacteria</taxon>
        <taxon>Pseudomonadati</taxon>
        <taxon>Pseudomonadota</taxon>
        <taxon>Alphaproteobacteria</taxon>
        <taxon>Hyphomicrobiales</taxon>
        <taxon>Rhizobiaceae</taxon>
        <taxon>Rhizobium/Agrobacterium group</taxon>
        <taxon>Rhizobium</taxon>
    </lineage>
</organism>
<proteinExistence type="predicted"/>
<dbReference type="AlphaFoldDB" id="A0A8I2GRJ3"/>
<accession>A0A8I2GRJ3</accession>
<gene>
    <name evidence="1" type="ORF">GFL91_03600</name>
</gene>
<evidence type="ECO:0000313" key="1">
    <source>
        <dbReference type="EMBL" id="NKM44094.1"/>
    </source>
</evidence>